<feature type="binding site" evidence="3">
    <location>
        <position position="445"/>
    </location>
    <ligand>
        <name>Zn(2+)</name>
        <dbReference type="ChEBI" id="CHEBI:29105"/>
        <label>2</label>
    </ligand>
</feature>
<dbReference type="CDD" id="cd16012">
    <property type="entry name" value="ALP"/>
    <property type="match status" value="1"/>
</dbReference>
<accession>A0AAN9XZS6</accession>
<dbReference type="GO" id="GO:0004035">
    <property type="term" value="F:alkaline phosphatase activity"/>
    <property type="evidence" value="ECO:0007669"/>
    <property type="project" value="UniProtKB-EC"/>
</dbReference>
<feature type="binding site" evidence="3">
    <location>
        <position position="45"/>
    </location>
    <ligand>
        <name>Zn(2+)</name>
        <dbReference type="ChEBI" id="CHEBI:29105"/>
        <label>2</label>
    </ligand>
</feature>
<evidence type="ECO:0000256" key="1">
    <source>
        <dbReference type="ARBA" id="ARBA00012647"/>
    </source>
</evidence>
<dbReference type="InterPro" id="IPR001952">
    <property type="entry name" value="Alkaline_phosphatase"/>
</dbReference>
<comment type="cofactor">
    <cofactor evidence="3">
        <name>Mg(2+)</name>
        <dbReference type="ChEBI" id="CHEBI:18420"/>
    </cofactor>
    <text evidence="3">Binds 1 Mg(2+) ion.</text>
</comment>
<dbReference type="Pfam" id="PF00245">
    <property type="entry name" value="Alk_phosphatase"/>
    <property type="match status" value="1"/>
</dbReference>
<feature type="binding site" evidence="3">
    <location>
        <position position="319"/>
    </location>
    <ligand>
        <name>Zn(2+)</name>
        <dbReference type="ChEBI" id="CHEBI:29105"/>
        <label>2</label>
    </ligand>
</feature>
<feature type="binding site" evidence="3">
    <location>
        <position position="323"/>
    </location>
    <ligand>
        <name>Zn(2+)</name>
        <dbReference type="ChEBI" id="CHEBI:29105"/>
        <label>2</label>
    </ligand>
</feature>
<keyword evidence="2" id="KW-0597">Phosphoprotein</keyword>
<proteinExistence type="inferred from homology"/>
<reference evidence="5 6" key="1">
    <citation type="submission" date="2024-03" db="EMBL/GenBank/DDBJ databases">
        <title>Adaptation during the transition from Ophiocordyceps entomopathogen to insect associate is accompanied by gene loss and intensified selection.</title>
        <authorList>
            <person name="Ward C.M."/>
            <person name="Onetto C.A."/>
            <person name="Borneman A.R."/>
        </authorList>
    </citation>
    <scope>NUCLEOTIDE SEQUENCE [LARGE SCALE GENOMIC DNA]</scope>
    <source>
        <strain evidence="5">AWRI1</strain>
        <tissue evidence="5">Single Adult Female</tissue>
    </source>
</reference>
<keyword evidence="3" id="KW-0862">Zinc</keyword>
<organism evidence="5 6">
    <name type="scientific">Parthenolecanium corni</name>
    <dbReference type="NCBI Taxonomy" id="536013"/>
    <lineage>
        <taxon>Eukaryota</taxon>
        <taxon>Metazoa</taxon>
        <taxon>Ecdysozoa</taxon>
        <taxon>Arthropoda</taxon>
        <taxon>Hexapoda</taxon>
        <taxon>Insecta</taxon>
        <taxon>Pterygota</taxon>
        <taxon>Neoptera</taxon>
        <taxon>Paraneoptera</taxon>
        <taxon>Hemiptera</taxon>
        <taxon>Sternorrhyncha</taxon>
        <taxon>Coccoidea</taxon>
        <taxon>Coccidae</taxon>
        <taxon>Parthenolecanium</taxon>
    </lineage>
</organism>
<keyword evidence="3" id="KW-0479">Metal-binding</keyword>
<comment type="caution">
    <text evidence="5">The sequence shown here is derived from an EMBL/GenBank/DDBJ whole genome shotgun (WGS) entry which is preliminary data.</text>
</comment>
<sequence length="566" mass="62761">MSAPVPATRAHQEYWRRIGRQEIETSLRRQVNWRPAKNVILLVGDGMDPNTVTAARIHLAKEEGKLSFERFPHLGLLKTYSTNKKVPDAAASGTALFTGVKTNNGMIGVDVRVKFDDCMSSLSPHVRATSIMKWAQEVGKATGFVTNRRVTDATVSALYAHSASRFWECNNVSREAQMCKDIGRQLMEDEPGRNLNVIFGGGRQTLMTNAPFTVYDKIDEFTCSRSDNRDLIESWLNDKAIRNVKSQYIQSNNELVQLDTSRTEYALGIFSNSFLPYESQRNKSLTGQPSLEFMVEPAIKLLKKNYNGFVLVVEAGLIDKAHHEGHARKAIEETIEFDKAVRKTMQVLHDHGLVDDTLVVVTGGHGHTMSINGYPNRNESIFGIADLSKHDGVPYTTLTYATGSKVNFQYNRRDNWVSREDPSSKDTTDINYANLAAILTDKETHGGGDVTVYATGPMSHLFHGVHEETYVAHVIAYAARFGPFRNSAEKVAPAFFIIVCSVFSFLRTSIVAKTSFATNAAKHIFRPLPNSRSSSGTGLIYDTLDAASTCGGHKLIVPTEALKKSL</sequence>
<dbReference type="Proteomes" id="UP001367676">
    <property type="component" value="Unassembled WGS sequence"/>
</dbReference>
<dbReference type="SMART" id="SM00098">
    <property type="entry name" value="alkPPc"/>
    <property type="match status" value="1"/>
</dbReference>
<comment type="cofactor">
    <cofactor evidence="3">
        <name>Zn(2+)</name>
        <dbReference type="ChEBI" id="CHEBI:29105"/>
    </cofactor>
    <text evidence="3">Binds 2 Zn(2+) ions.</text>
</comment>
<evidence type="ECO:0000256" key="3">
    <source>
        <dbReference type="PIRSR" id="PIRSR601952-2"/>
    </source>
</evidence>
<feature type="binding site" evidence="3">
    <location>
        <position position="314"/>
    </location>
    <ligand>
        <name>Mg(2+)</name>
        <dbReference type="ChEBI" id="CHEBI:18420"/>
    </ligand>
</feature>
<dbReference type="EMBL" id="JBBCAQ010000035">
    <property type="protein sequence ID" value="KAK7578003.1"/>
    <property type="molecule type" value="Genomic_DNA"/>
</dbReference>
<dbReference type="PANTHER" id="PTHR11596">
    <property type="entry name" value="ALKALINE PHOSPHATASE"/>
    <property type="match status" value="1"/>
</dbReference>
<dbReference type="AlphaFoldDB" id="A0AAN9XZS6"/>
<dbReference type="PANTHER" id="PTHR11596:SF5">
    <property type="entry name" value="ALKALINE PHOSPHATASE"/>
    <property type="match status" value="1"/>
</dbReference>
<evidence type="ECO:0000256" key="4">
    <source>
        <dbReference type="RuleBase" id="RU003946"/>
    </source>
</evidence>
<keyword evidence="6" id="KW-1185">Reference proteome</keyword>
<dbReference type="SUPFAM" id="SSF53649">
    <property type="entry name" value="Alkaline phosphatase-like"/>
    <property type="match status" value="1"/>
</dbReference>
<evidence type="ECO:0000256" key="2">
    <source>
        <dbReference type="ARBA" id="ARBA00022553"/>
    </source>
</evidence>
<feature type="binding site" evidence="3">
    <location>
        <position position="154"/>
    </location>
    <ligand>
        <name>Mg(2+)</name>
        <dbReference type="ChEBI" id="CHEBI:18420"/>
    </ligand>
</feature>
<feature type="binding site" evidence="3">
    <location>
        <position position="152"/>
    </location>
    <ligand>
        <name>Mg(2+)</name>
        <dbReference type="ChEBI" id="CHEBI:18420"/>
    </ligand>
</feature>
<dbReference type="InterPro" id="IPR017850">
    <property type="entry name" value="Alkaline_phosphatase_core_sf"/>
</dbReference>
<dbReference type="PRINTS" id="PR00113">
    <property type="entry name" value="ALKPHPHTASE"/>
</dbReference>
<comment type="similarity">
    <text evidence="4">Belongs to the alkaline phosphatase family.</text>
</comment>
<dbReference type="Gene3D" id="3.40.720.10">
    <property type="entry name" value="Alkaline Phosphatase, subunit A"/>
    <property type="match status" value="1"/>
</dbReference>
<evidence type="ECO:0000313" key="6">
    <source>
        <dbReference type="Proteomes" id="UP001367676"/>
    </source>
</evidence>
<gene>
    <name evidence="5" type="ORF">V9T40_010208</name>
</gene>
<evidence type="ECO:0000313" key="5">
    <source>
        <dbReference type="EMBL" id="KAK7578003.1"/>
    </source>
</evidence>
<dbReference type="GO" id="GO:0046872">
    <property type="term" value="F:metal ion binding"/>
    <property type="evidence" value="ECO:0007669"/>
    <property type="project" value="UniProtKB-KW"/>
</dbReference>
<protein>
    <recommendedName>
        <fullName evidence="1">alkaline phosphatase</fullName>
        <ecNumber evidence="1">3.1.3.1</ecNumber>
    </recommendedName>
</protein>
<feature type="binding site" evidence="3">
    <location>
        <position position="365"/>
    </location>
    <ligand>
        <name>Zn(2+)</name>
        <dbReference type="ChEBI" id="CHEBI:29105"/>
        <label>2</label>
    </ligand>
</feature>
<name>A0AAN9XZS6_9HEMI</name>
<dbReference type="EC" id="3.1.3.1" evidence="1"/>
<feature type="binding site" evidence="3">
    <location>
        <position position="45"/>
    </location>
    <ligand>
        <name>Mg(2+)</name>
        <dbReference type="ChEBI" id="CHEBI:18420"/>
    </ligand>
</feature>
<keyword evidence="3" id="KW-0460">Magnesium</keyword>